<keyword evidence="1" id="KW-1133">Transmembrane helix</keyword>
<organism evidence="2 3">
    <name type="scientific">Candidatus Microbacterium phytovorans</name>
    <dbReference type="NCBI Taxonomy" id="3121374"/>
    <lineage>
        <taxon>Bacteria</taxon>
        <taxon>Bacillati</taxon>
        <taxon>Actinomycetota</taxon>
        <taxon>Actinomycetes</taxon>
        <taxon>Micrococcales</taxon>
        <taxon>Microbacteriaceae</taxon>
        <taxon>Microbacterium</taxon>
    </lineage>
</organism>
<evidence type="ECO:0000256" key="1">
    <source>
        <dbReference type="SAM" id="Phobius"/>
    </source>
</evidence>
<feature type="transmembrane region" description="Helical" evidence="1">
    <location>
        <begin position="55"/>
        <end position="77"/>
    </location>
</feature>
<proteinExistence type="predicted"/>
<accession>A0AAJ5W170</accession>
<evidence type="ECO:0000313" key="3">
    <source>
        <dbReference type="Proteomes" id="UP001213972"/>
    </source>
</evidence>
<keyword evidence="1" id="KW-0472">Membrane</keyword>
<keyword evidence="1" id="KW-0812">Transmembrane</keyword>
<dbReference type="AlphaFoldDB" id="A0AAJ5W170"/>
<name>A0AAJ5W170_9MICO</name>
<dbReference type="Proteomes" id="UP001213972">
    <property type="component" value="Chromosome"/>
</dbReference>
<feature type="transmembrane region" description="Helical" evidence="1">
    <location>
        <begin position="89"/>
        <end position="111"/>
    </location>
</feature>
<feature type="transmembrane region" description="Helical" evidence="1">
    <location>
        <begin position="22"/>
        <end position="43"/>
    </location>
</feature>
<dbReference type="EMBL" id="CP119321">
    <property type="protein sequence ID" value="WEK12540.1"/>
    <property type="molecule type" value="Genomic_DNA"/>
</dbReference>
<protein>
    <submittedName>
        <fullName evidence="2">Uncharacterized protein</fullName>
    </submittedName>
</protein>
<evidence type="ECO:0000313" key="2">
    <source>
        <dbReference type="EMBL" id="WEK12540.1"/>
    </source>
</evidence>
<sequence length="158" mass="16504">MTGEPYRGDFADEAHPFRAPDVFWFVTIAWLALLGAVLVLTNSPGTSIAPGLEGFLVTAIAVVSLLVTWATAPLAWLLGRSLRRVQPAFLHLVVFGASAFIVGLILGTLASSFAHTSSEEASIATGAVCAACGVLGRSGAFIARWATGYRTRARSAAV</sequence>
<reference evidence="2" key="1">
    <citation type="submission" date="2023-03" db="EMBL/GenBank/DDBJ databases">
        <title>Andean soil-derived lignocellulolytic bacterial consortium as a source of novel taxa and putative plastic-active enzymes.</title>
        <authorList>
            <person name="Diaz-Garcia L."/>
            <person name="Chuvochina M."/>
            <person name="Feuerriegel G."/>
            <person name="Bunk B."/>
            <person name="Sproer C."/>
            <person name="Streit W.R."/>
            <person name="Rodriguez L.M."/>
            <person name="Overmann J."/>
            <person name="Jimenez D.J."/>
        </authorList>
    </citation>
    <scope>NUCLEOTIDE SEQUENCE</scope>
    <source>
        <strain evidence="2">MAG 4610</strain>
    </source>
</reference>
<gene>
    <name evidence="2" type="ORF">P0Y48_08620</name>
</gene>
<feature type="transmembrane region" description="Helical" evidence="1">
    <location>
        <begin position="123"/>
        <end position="146"/>
    </location>
</feature>